<protein>
    <submittedName>
        <fullName evidence="2">Uncharacterized protein</fullName>
    </submittedName>
</protein>
<accession>A0A645AN89</accession>
<evidence type="ECO:0000256" key="1">
    <source>
        <dbReference type="SAM" id="MobiDB-lite"/>
    </source>
</evidence>
<feature type="region of interest" description="Disordered" evidence="1">
    <location>
        <begin position="61"/>
        <end position="92"/>
    </location>
</feature>
<organism evidence="2">
    <name type="scientific">bioreactor metagenome</name>
    <dbReference type="NCBI Taxonomy" id="1076179"/>
    <lineage>
        <taxon>unclassified sequences</taxon>
        <taxon>metagenomes</taxon>
        <taxon>ecological metagenomes</taxon>
    </lineage>
</organism>
<evidence type="ECO:0000313" key="2">
    <source>
        <dbReference type="EMBL" id="MPM54228.1"/>
    </source>
</evidence>
<comment type="caution">
    <text evidence="2">The sequence shown here is derived from an EMBL/GenBank/DDBJ whole genome shotgun (WGS) entry which is preliminary data.</text>
</comment>
<dbReference type="EMBL" id="VSSQ01014707">
    <property type="protein sequence ID" value="MPM54228.1"/>
    <property type="molecule type" value="Genomic_DNA"/>
</dbReference>
<name>A0A645AN89_9ZZZZ</name>
<gene>
    <name evidence="2" type="ORF">SDC9_101002</name>
</gene>
<proteinExistence type="predicted"/>
<sequence>MGFADHDAGHAGKPFPRDADGGRFGPWIAGHSPDRVRRGGDGKTPKIRTVPYFHLTVLQKYPAGRGRSSRHHKGVEPGLPELRPKVPASAGG</sequence>
<feature type="region of interest" description="Disordered" evidence="1">
    <location>
        <begin position="1"/>
        <end position="48"/>
    </location>
</feature>
<feature type="compositionally biased region" description="Basic and acidic residues" evidence="1">
    <location>
        <begin position="32"/>
        <end position="44"/>
    </location>
</feature>
<dbReference type="AlphaFoldDB" id="A0A645AN89"/>
<reference evidence="2" key="1">
    <citation type="submission" date="2019-08" db="EMBL/GenBank/DDBJ databases">
        <authorList>
            <person name="Kucharzyk K."/>
            <person name="Murdoch R.W."/>
            <person name="Higgins S."/>
            <person name="Loffler F."/>
        </authorList>
    </citation>
    <scope>NUCLEOTIDE SEQUENCE</scope>
</reference>
<feature type="compositionally biased region" description="Basic and acidic residues" evidence="1">
    <location>
        <begin position="1"/>
        <end position="21"/>
    </location>
</feature>